<dbReference type="GO" id="GO:0008658">
    <property type="term" value="F:penicillin binding"/>
    <property type="evidence" value="ECO:0007669"/>
    <property type="project" value="InterPro"/>
</dbReference>
<evidence type="ECO:0000256" key="12">
    <source>
        <dbReference type="ARBA" id="ARBA00022984"/>
    </source>
</evidence>
<evidence type="ECO:0000256" key="17">
    <source>
        <dbReference type="ARBA" id="ARBA00044770"/>
    </source>
</evidence>
<evidence type="ECO:0000256" key="9">
    <source>
        <dbReference type="ARBA" id="ARBA00022692"/>
    </source>
</evidence>
<evidence type="ECO:0000256" key="6">
    <source>
        <dbReference type="ARBA" id="ARBA00022670"/>
    </source>
</evidence>
<dbReference type="GO" id="GO:0008360">
    <property type="term" value="P:regulation of cell shape"/>
    <property type="evidence" value="ECO:0007669"/>
    <property type="project" value="UniProtKB-KW"/>
</dbReference>
<dbReference type="PANTHER" id="PTHR32282">
    <property type="entry name" value="BINDING PROTEIN TRANSPEPTIDASE, PUTATIVE-RELATED"/>
    <property type="match status" value="1"/>
</dbReference>
<dbReference type="InterPro" id="IPR001460">
    <property type="entry name" value="PCN-bd_Tpept"/>
</dbReference>
<evidence type="ECO:0000256" key="16">
    <source>
        <dbReference type="ARBA" id="ARBA00023316"/>
    </source>
</evidence>
<evidence type="ECO:0000259" key="21">
    <source>
        <dbReference type="Pfam" id="PF00912"/>
    </source>
</evidence>
<dbReference type="InterPro" id="IPR023346">
    <property type="entry name" value="Lysozyme-like_dom_sf"/>
</dbReference>
<evidence type="ECO:0000256" key="13">
    <source>
        <dbReference type="ARBA" id="ARBA00022989"/>
    </source>
</evidence>
<dbReference type="EC" id="2.4.99.28" evidence="17"/>
<dbReference type="FunFam" id="1.10.3810.10:FF:000003">
    <property type="entry name" value="Penicillin-binding protein 1a"/>
    <property type="match status" value="1"/>
</dbReference>
<dbReference type="Pfam" id="PF00905">
    <property type="entry name" value="Transpeptidase"/>
    <property type="match status" value="1"/>
</dbReference>
<feature type="domain" description="Glycosyl transferase family 51" evidence="21">
    <location>
        <begin position="60"/>
        <end position="232"/>
    </location>
</feature>
<keyword evidence="13" id="KW-1133">Transmembrane helix</keyword>
<keyword evidence="16" id="KW-0961">Cell wall biogenesis/degradation</keyword>
<feature type="domain" description="Penicillin-binding protein transpeptidase" evidence="20">
    <location>
        <begin position="417"/>
        <end position="676"/>
    </location>
</feature>
<keyword evidence="10" id="KW-0378">Hydrolase</keyword>
<evidence type="ECO:0000256" key="19">
    <source>
        <dbReference type="ARBA" id="ARBA00060592"/>
    </source>
</evidence>
<keyword evidence="8" id="KW-0808">Transferase</keyword>
<dbReference type="PANTHER" id="PTHR32282:SF27">
    <property type="entry name" value="PENICILLIN-BINDING PROTEIN 1A"/>
    <property type="match status" value="1"/>
</dbReference>
<dbReference type="SUPFAM" id="SSF53955">
    <property type="entry name" value="Lysozyme-like"/>
    <property type="match status" value="1"/>
</dbReference>
<evidence type="ECO:0000256" key="4">
    <source>
        <dbReference type="ARBA" id="ARBA00007739"/>
    </source>
</evidence>
<proteinExistence type="inferred from homology"/>
<accession>A0A2M9X906</accession>
<dbReference type="InterPro" id="IPR001264">
    <property type="entry name" value="Glyco_trans_51"/>
</dbReference>
<comment type="similarity">
    <text evidence="4">In the N-terminal section; belongs to the glycosyltransferase 51 family.</text>
</comment>
<comment type="pathway">
    <text evidence="19">Glycan biosynthesis.</text>
</comment>
<comment type="pathway">
    <text evidence="2">Cell wall biogenesis; peptidoglycan biosynthesis.</text>
</comment>
<dbReference type="OrthoDB" id="343702at2"/>
<comment type="catalytic activity">
    <reaction evidence="18">
        <text>[GlcNAc-(1-&gt;4)-Mur2Ac(oyl-L-Ala-gamma-D-Glu-L-Lys-D-Ala-D-Ala)](n)-di-trans,octa-cis-undecaprenyl diphosphate + beta-D-GlcNAc-(1-&gt;4)-Mur2Ac(oyl-L-Ala-gamma-D-Glu-L-Lys-D-Ala-D-Ala)-di-trans,octa-cis-undecaprenyl diphosphate = [GlcNAc-(1-&gt;4)-Mur2Ac(oyl-L-Ala-gamma-D-Glu-L-Lys-D-Ala-D-Ala)](n+1)-di-trans,octa-cis-undecaprenyl diphosphate + di-trans,octa-cis-undecaprenyl diphosphate + H(+)</text>
        <dbReference type="Rhea" id="RHEA:23708"/>
        <dbReference type="Rhea" id="RHEA-COMP:9602"/>
        <dbReference type="Rhea" id="RHEA-COMP:9603"/>
        <dbReference type="ChEBI" id="CHEBI:15378"/>
        <dbReference type="ChEBI" id="CHEBI:58405"/>
        <dbReference type="ChEBI" id="CHEBI:60033"/>
        <dbReference type="ChEBI" id="CHEBI:78435"/>
        <dbReference type="EC" id="2.4.99.28"/>
    </reaction>
</comment>
<protein>
    <recommendedName>
        <fullName evidence="17">peptidoglycan glycosyltransferase</fullName>
        <ecNumber evidence="17">2.4.99.28</ecNumber>
    </recommendedName>
</protein>
<evidence type="ECO:0000256" key="3">
    <source>
        <dbReference type="ARBA" id="ARBA00007090"/>
    </source>
</evidence>
<keyword evidence="14" id="KW-0472">Membrane</keyword>
<dbReference type="RefSeq" id="WP_100708157.1">
    <property type="nucleotide sequence ID" value="NZ_NPDL01000012.1"/>
</dbReference>
<sequence>MNLFSEGIHRATKTLLVLALLGGLFFGYIIAEVDEGGELAILASYQPTTPTRLYDINGVVYAELYRHKQQLLKYQDIPPHVVQAFLSVEDNNFFNHFGIDFSAILRAAAVNVISGRIKQGGSTLTQQLAKTVLNNRKKSFIRKFVEALFTLQIEQEYSKEEILEIYFNLIYLGHGTTGLASAADVYFHKDVSDLDVAEAALLARLPKAPVDYSPYKNPAASKRAHLEVLKLMASQGFVPSDKVQTIHDEFWEKYWPIVITQSPSQSTWGTKLNRAPHFTEFVRQRLLKELGEDRIYSGGLKIYTTLDIRKQEIAQDELRKALKKHDDLVSGVTVNYAGGADRGLVGLYNFIGSLFPVAPPFVSRLDDKANFRVALEKELIDSADVLSLLLPADNESAAFTEFQKRSAVFGKNLHVEGAAITIDHTNGYIETMVGGYEFTPKNQFNRAVQARRQTGSSFKPFVYGAAIAERIVGSGTGIMDAPLTTLTEEGEGWSPQDFDGDFQGMVPLSRALSMSLNIVSVQVFLRTGADAVIDFASRLTKADKSRFMPSPALALGIAELSPYEMAVGYSIIANKGRNVIPLSVRYVIDQSGNVIYNEELKVREELDKEAEDGSIQIISEGTAYILRKMLTMVAMGGTAANGLHSPDQGNYKGIAAGKTGSTSSFTNAWYCGFDPKLTTVIWLGFDKSSISLGRGQAAGVLAVPIWGKMYRRFYNGENYPTFENEHGLDPQPEEVQSGGTCAYNGLSPKPGVCPVTQNLTLKPITVAGVTKSVQANRQCDGDRDHHKSIDFREFLQLEYQISDEEIGKTERKFKPQAD</sequence>
<evidence type="ECO:0000313" key="23">
    <source>
        <dbReference type="Proteomes" id="UP000232196"/>
    </source>
</evidence>
<dbReference type="GO" id="GO:0008955">
    <property type="term" value="F:peptidoglycan glycosyltransferase activity"/>
    <property type="evidence" value="ECO:0007669"/>
    <property type="project" value="UniProtKB-EC"/>
</dbReference>
<dbReference type="AlphaFoldDB" id="A0A2M9X906"/>
<comment type="caution">
    <text evidence="22">The sequence shown here is derived from an EMBL/GenBank/DDBJ whole genome shotgun (WGS) entry which is preliminary data.</text>
</comment>
<dbReference type="Proteomes" id="UP000232196">
    <property type="component" value="Unassembled WGS sequence"/>
</dbReference>
<evidence type="ECO:0000256" key="5">
    <source>
        <dbReference type="ARBA" id="ARBA00022645"/>
    </source>
</evidence>
<dbReference type="Gene3D" id="3.40.710.10">
    <property type="entry name" value="DD-peptidase/beta-lactamase superfamily"/>
    <property type="match status" value="2"/>
</dbReference>
<name>A0A2M9X906_9LEPT</name>
<dbReference type="SUPFAM" id="SSF56601">
    <property type="entry name" value="beta-lactamase/transpeptidase-like"/>
    <property type="match status" value="1"/>
</dbReference>
<evidence type="ECO:0000256" key="1">
    <source>
        <dbReference type="ARBA" id="ARBA00004370"/>
    </source>
</evidence>
<gene>
    <name evidence="22" type="ORF">CH357_18010</name>
</gene>
<dbReference type="Pfam" id="PF00912">
    <property type="entry name" value="Transgly"/>
    <property type="match status" value="1"/>
</dbReference>
<dbReference type="Gene3D" id="1.10.3810.10">
    <property type="entry name" value="Biosynthetic peptidoglycan transglycosylase-like"/>
    <property type="match status" value="1"/>
</dbReference>
<organism evidence="22 23">
    <name type="scientific">Leptospira hartskeerlii</name>
    <dbReference type="NCBI Taxonomy" id="2023177"/>
    <lineage>
        <taxon>Bacteria</taxon>
        <taxon>Pseudomonadati</taxon>
        <taxon>Spirochaetota</taxon>
        <taxon>Spirochaetia</taxon>
        <taxon>Leptospirales</taxon>
        <taxon>Leptospiraceae</taxon>
        <taxon>Leptospira</taxon>
    </lineage>
</organism>
<evidence type="ECO:0000256" key="15">
    <source>
        <dbReference type="ARBA" id="ARBA00023268"/>
    </source>
</evidence>
<evidence type="ECO:0000256" key="18">
    <source>
        <dbReference type="ARBA" id="ARBA00049902"/>
    </source>
</evidence>
<dbReference type="GO" id="GO:0071555">
    <property type="term" value="P:cell wall organization"/>
    <property type="evidence" value="ECO:0007669"/>
    <property type="project" value="UniProtKB-KW"/>
</dbReference>
<dbReference type="InterPro" id="IPR050396">
    <property type="entry name" value="Glycosyltr_51/Transpeptidase"/>
</dbReference>
<evidence type="ECO:0000256" key="7">
    <source>
        <dbReference type="ARBA" id="ARBA00022676"/>
    </source>
</evidence>
<keyword evidence="12" id="KW-0573">Peptidoglycan synthesis</keyword>
<dbReference type="GO" id="GO:0016020">
    <property type="term" value="C:membrane"/>
    <property type="evidence" value="ECO:0007669"/>
    <property type="project" value="UniProtKB-SubCell"/>
</dbReference>
<dbReference type="EMBL" id="NPDN01000011">
    <property type="protein sequence ID" value="PJZ24022.1"/>
    <property type="molecule type" value="Genomic_DNA"/>
</dbReference>
<dbReference type="GO" id="GO:0030288">
    <property type="term" value="C:outer membrane-bounded periplasmic space"/>
    <property type="evidence" value="ECO:0007669"/>
    <property type="project" value="TreeGrafter"/>
</dbReference>
<evidence type="ECO:0000256" key="2">
    <source>
        <dbReference type="ARBA" id="ARBA00004752"/>
    </source>
</evidence>
<evidence type="ECO:0000256" key="10">
    <source>
        <dbReference type="ARBA" id="ARBA00022801"/>
    </source>
</evidence>
<comment type="similarity">
    <text evidence="3">In the C-terminal section; belongs to the transpeptidase family.</text>
</comment>
<evidence type="ECO:0000256" key="11">
    <source>
        <dbReference type="ARBA" id="ARBA00022960"/>
    </source>
</evidence>
<comment type="subcellular location">
    <subcellularLocation>
        <location evidence="1">Membrane</location>
    </subcellularLocation>
</comment>
<evidence type="ECO:0000256" key="8">
    <source>
        <dbReference type="ARBA" id="ARBA00022679"/>
    </source>
</evidence>
<keyword evidence="15" id="KW-0511">Multifunctional enzyme</keyword>
<dbReference type="InterPro" id="IPR012338">
    <property type="entry name" value="Beta-lactam/transpept-like"/>
</dbReference>
<keyword evidence="7" id="KW-0328">Glycosyltransferase</keyword>
<evidence type="ECO:0000256" key="14">
    <source>
        <dbReference type="ARBA" id="ARBA00023136"/>
    </source>
</evidence>
<dbReference type="GO" id="GO:0009252">
    <property type="term" value="P:peptidoglycan biosynthetic process"/>
    <property type="evidence" value="ECO:0007669"/>
    <property type="project" value="UniProtKB-KW"/>
</dbReference>
<keyword evidence="23" id="KW-1185">Reference proteome</keyword>
<keyword evidence="11" id="KW-0133">Cell shape</keyword>
<dbReference type="InterPro" id="IPR036950">
    <property type="entry name" value="PBP_transglycosylase"/>
</dbReference>
<dbReference type="GO" id="GO:0006508">
    <property type="term" value="P:proteolysis"/>
    <property type="evidence" value="ECO:0007669"/>
    <property type="project" value="UniProtKB-KW"/>
</dbReference>
<keyword evidence="6" id="KW-0645">Protease</keyword>
<dbReference type="GO" id="GO:0004180">
    <property type="term" value="F:carboxypeptidase activity"/>
    <property type="evidence" value="ECO:0007669"/>
    <property type="project" value="UniProtKB-KW"/>
</dbReference>
<keyword evidence="9" id="KW-0812">Transmembrane</keyword>
<reference evidence="22 23" key="1">
    <citation type="submission" date="2017-07" db="EMBL/GenBank/DDBJ databases">
        <title>Leptospira spp. isolated from tropical soils.</title>
        <authorList>
            <person name="Thibeaux R."/>
            <person name="Iraola G."/>
            <person name="Ferres I."/>
            <person name="Bierque E."/>
            <person name="Girault D."/>
            <person name="Soupe-Gilbert M.-E."/>
            <person name="Picardeau M."/>
            <person name="Goarant C."/>
        </authorList>
    </citation>
    <scope>NUCLEOTIDE SEQUENCE [LARGE SCALE GENOMIC DNA]</scope>
    <source>
        <strain evidence="22 23">MCA1-C-A1</strain>
    </source>
</reference>
<keyword evidence="5 22" id="KW-0121">Carboxypeptidase</keyword>
<evidence type="ECO:0000259" key="20">
    <source>
        <dbReference type="Pfam" id="PF00905"/>
    </source>
</evidence>
<evidence type="ECO:0000313" key="22">
    <source>
        <dbReference type="EMBL" id="PJZ24022.1"/>
    </source>
</evidence>